<evidence type="ECO:0000256" key="5">
    <source>
        <dbReference type="ARBA" id="ARBA00022989"/>
    </source>
</evidence>
<dbReference type="EMBL" id="BAAAEW010000004">
    <property type="protein sequence ID" value="GAA0742224.1"/>
    <property type="molecule type" value="Genomic_DNA"/>
</dbReference>
<feature type="transmembrane region" description="Helical" evidence="7">
    <location>
        <begin position="12"/>
        <end position="32"/>
    </location>
</feature>
<evidence type="ECO:0000256" key="6">
    <source>
        <dbReference type="ARBA" id="ARBA00023136"/>
    </source>
</evidence>
<comment type="similarity">
    <text evidence="2">Belongs to the UPF0719 family.</text>
</comment>
<evidence type="ECO:0008006" key="10">
    <source>
        <dbReference type="Google" id="ProtNLM"/>
    </source>
</evidence>
<organism evidence="8 9">
    <name type="scientific">Ideonella azotifigens</name>
    <dbReference type="NCBI Taxonomy" id="513160"/>
    <lineage>
        <taxon>Bacteria</taxon>
        <taxon>Pseudomonadati</taxon>
        <taxon>Pseudomonadota</taxon>
        <taxon>Betaproteobacteria</taxon>
        <taxon>Burkholderiales</taxon>
        <taxon>Sphaerotilaceae</taxon>
        <taxon>Ideonella</taxon>
    </lineage>
</organism>
<evidence type="ECO:0000256" key="3">
    <source>
        <dbReference type="ARBA" id="ARBA00022475"/>
    </source>
</evidence>
<dbReference type="RefSeq" id="WP_141291541.1">
    <property type="nucleotide sequence ID" value="NZ_BAAAEW010000004.1"/>
</dbReference>
<evidence type="ECO:0000313" key="8">
    <source>
        <dbReference type="EMBL" id="GAA0742224.1"/>
    </source>
</evidence>
<comment type="caution">
    <text evidence="8">The sequence shown here is derived from an EMBL/GenBank/DDBJ whole genome shotgun (WGS) entry which is preliminary data.</text>
</comment>
<dbReference type="Pfam" id="PF03994">
    <property type="entry name" value="DUF350"/>
    <property type="match status" value="1"/>
</dbReference>
<evidence type="ECO:0000313" key="9">
    <source>
        <dbReference type="Proteomes" id="UP001500279"/>
    </source>
</evidence>
<evidence type="ECO:0000256" key="2">
    <source>
        <dbReference type="ARBA" id="ARBA00005779"/>
    </source>
</evidence>
<evidence type="ECO:0000256" key="7">
    <source>
        <dbReference type="SAM" id="Phobius"/>
    </source>
</evidence>
<keyword evidence="4 7" id="KW-0812">Transmembrane</keyword>
<keyword evidence="6 7" id="KW-0472">Membrane</keyword>
<feature type="transmembrane region" description="Helical" evidence="7">
    <location>
        <begin position="52"/>
        <end position="71"/>
    </location>
</feature>
<keyword evidence="5 7" id="KW-1133">Transmembrane helix</keyword>
<comment type="subcellular location">
    <subcellularLocation>
        <location evidence="1">Cell membrane</location>
        <topology evidence="1">Multi-pass membrane protein</topology>
    </subcellularLocation>
</comment>
<evidence type="ECO:0000256" key="1">
    <source>
        <dbReference type="ARBA" id="ARBA00004651"/>
    </source>
</evidence>
<dbReference type="InterPro" id="IPR007140">
    <property type="entry name" value="DUF350"/>
</dbReference>
<evidence type="ECO:0000256" key="4">
    <source>
        <dbReference type="ARBA" id="ARBA00022692"/>
    </source>
</evidence>
<name>A0ABN1JLD5_9BURK</name>
<accession>A0ABN1JLD5</accession>
<keyword evidence="3" id="KW-1003">Cell membrane</keyword>
<protein>
    <recommendedName>
        <fullName evidence="10">DUF350 domain-containing protein</fullName>
    </recommendedName>
</protein>
<proteinExistence type="inferred from homology"/>
<sequence>MNLEWLHPDVVLGSVLYAVIGVLVLWISFAVIDKLTPYKLWEEIVEHKNVALGIVVAGMFIAIGQIVAAAIHG</sequence>
<gene>
    <name evidence="8" type="ORF">GCM10009107_05530</name>
</gene>
<keyword evidence="9" id="KW-1185">Reference proteome</keyword>
<reference evidence="8 9" key="1">
    <citation type="journal article" date="2019" name="Int. J. Syst. Evol. Microbiol.">
        <title>The Global Catalogue of Microorganisms (GCM) 10K type strain sequencing project: providing services to taxonomists for standard genome sequencing and annotation.</title>
        <authorList>
            <consortium name="The Broad Institute Genomics Platform"/>
            <consortium name="The Broad Institute Genome Sequencing Center for Infectious Disease"/>
            <person name="Wu L."/>
            <person name="Ma J."/>
        </authorList>
    </citation>
    <scope>NUCLEOTIDE SEQUENCE [LARGE SCALE GENOMIC DNA]</scope>
    <source>
        <strain evidence="8 9">JCM 15503</strain>
    </source>
</reference>
<dbReference type="Proteomes" id="UP001500279">
    <property type="component" value="Unassembled WGS sequence"/>
</dbReference>